<keyword evidence="1" id="KW-0175">Coiled coil</keyword>
<evidence type="ECO:0000256" key="1">
    <source>
        <dbReference type="SAM" id="Coils"/>
    </source>
</evidence>
<evidence type="ECO:0000313" key="3">
    <source>
        <dbReference type="EMBL" id="RPA77084.1"/>
    </source>
</evidence>
<proteinExistence type="predicted"/>
<feature type="coiled-coil region" evidence="1">
    <location>
        <begin position="116"/>
        <end position="153"/>
    </location>
</feature>
<feature type="compositionally biased region" description="Polar residues" evidence="2">
    <location>
        <begin position="1"/>
        <end position="21"/>
    </location>
</feature>
<dbReference type="Proteomes" id="UP000275078">
    <property type="component" value="Unassembled WGS sequence"/>
</dbReference>
<evidence type="ECO:0000313" key="4">
    <source>
        <dbReference type="Proteomes" id="UP000275078"/>
    </source>
</evidence>
<protein>
    <submittedName>
        <fullName evidence="3">Uncharacterized protein</fullName>
    </submittedName>
</protein>
<dbReference type="AlphaFoldDB" id="A0A3N4I5G8"/>
<feature type="region of interest" description="Disordered" evidence="2">
    <location>
        <begin position="1"/>
        <end position="36"/>
    </location>
</feature>
<sequence length="166" mass="18616">MVCTSSTSQTKSPIQKPNHLTTPKAPPKQPTSTTLSPALSHFSSLLSSLAASEQGLTSLRTHIATESALLHSYFTTAEQELKQLSSIANSKRPDVAAERRYAAEKRREKWGELERMKGYEGEVRRLAENVRRREELERKLRALAKEVGGILLEREGLMRECVDVEI</sequence>
<name>A0A3N4I5G8_ASCIM</name>
<accession>A0A3N4I5G8</accession>
<keyword evidence="4" id="KW-1185">Reference proteome</keyword>
<evidence type="ECO:0000256" key="2">
    <source>
        <dbReference type="SAM" id="MobiDB-lite"/>
    </source>
</evidence>
<reference evidence="3 4" key="1">
    <citation type="journal article" date="2018" name="Nat. Ecol. Evol.">
        <title>Pezizomycetes genomes reveal the molecular basis of ectomycorrhizal truffle lifestyle.</title>
        <authorList>
            <person name="Murat C."/>
            <person name="Payen T."/>
            <person name="Noel B."/>
            <person name="Kuo A."/>
            <person name="Morin E."/>
            <person name="Chen J."/>
            <person name="Kohler A."/>
            <person name="Krizsan K."/>
            <person name="Balestrini R."/>
            <person name="Da Silva C."/>
            <person name="Montanini B."/>
            <person name="Hainaut M."/>
            <person name="Levati E."/>
            <person name="Barry K.W."/>
            <person name="Belfiori B."/>
            <person name="Cichocki N."/>
            <person name="Clum A."/>
            <person name="Dockter R.B."/>
            <person name="Fauchery L."/>
            <person name="Guy J."/>
            <person name="Iotti M."/>
            <person name="Le Tacon F."/>
            <person name="Lindquist E.A."/>
            <person name="Lipzen A."/>
            <person name="Malagnac F."/>
            <person name="Mello A."/>
            <person name="Molinier V."/>
            <person name="Miyauchi S."/>
            <person name="Poulain J."/>
            <person name="Riccioni C."/>
            <person name="Rubini A."/>
            <person name="Sitrit Y."/>
            <person name="Splivallo R."/>
            <person name="Traeger S."/>
            <person name="Wang M."/>
            <person name="Zifcakova L."/>
            <person name="Wipf D."/>
            <person name="Zambonelli A."/>
            <person name="Paolocci F."/>
            <person name="Nowrousian M."/>
            <person name="Ottonello S."/>
            <person name="Baldrian P."/>
            <person name="Spatafora J.W."/>
            <person name="Henrissat B."/>
            <person name="Nagy L.G."/>
            <person name="Aury J.M."/>
            <person name="Wincker P."/>
            <person name="Grigoriev I.V."/>
            <person name="Bonfante P."/>
            <person name="Martin F.M."/>
        </authorList>
    </citation>
    <scope>NUCLEOTIDE SEQUENCE [LARGE SCALE GENOMIC DNA]</scope>
    <source>
        <strain evidence="3 4">RN42</strain>
    </source>
</reference>
<dbReference type="EMBL" id="ML119732">
    <property type="protein sequence ID" value="RPA77084.1"/>
    <property type="molecule type" value="Genomic_DNA"/>
</dbReference>
<organism evidence="3 4">
    <name type="scientific">Ascobolus immersus RN42</name>
    <dbReference type="NCBI Taxonomy" id="1160509"/>
    <lineage>
        <taxon>Eukaryota</taxon>
        <taxon>Fungi</taxon>
        <taxon>Dikarya</taxon>
        <taxon>Ascomycota</taxon>
        <taxon>Pezizomycotina</taxon>
        <taxon>Pezizomycetes</taxon>
        <taxon>Pezizales</taxon>
        <taxon>Ascobolaceae</taxon>
        <taxon>Ascobolus</taxon>
    </lineage>
</organism>
<gene>
    <name evidence="3" type="ORF">BJ508DRAFT_330526</name>
</gene>